<reference evidence="1 2" key="1">
    <citation type="submission" date="2018-06" db="EMBL/GenBank/DDBJ databases">
        <title>Comparative genomics of Bradyrhizobium nodulating Arachidis hypogaea.</title>
        <authorList>
            <person name="Li Y."/>
        </authorList>
    </citation>
    <scope>NUCLEOTIDE SEQUENCE [LARGE SCALE GENOMIC DNA]</scope>
    <source>
        <strain evidence="1 2">CCBAU 051107</strain>
    </source>
</reference>
<name>A0AAE7NGD5_9BRAD</name>
<organism evidence="1 2">
    <name type="scientific">Bradyrhizobium arachidis</name>
    <dbReference type="NCBI Taxonomy" id="858423"/>
    <lineage>
        <taxon>Bacteria</taxon>
        <taxon>Pseudomonadati</taxon>
        <taxon>Pseudomonadota</taxon>
        <taxon>Alphaproteobacteria</taxon>
        <taxon>Hyphomicrobiales</taxon>
        <taxon>Nitrobacteraceae</taxon>
        <taxon>Bradyrhizobium</taxon>
    </lineage>
</organism>
<gene>
    <name evidence="1" type="ORF">WN72_05055</name>
</gene>
<proteinExistence type="predicted"/>
<accession>A0AAE7NGD5</accession>
<dbReference type="KEGG" id="barh:WN72_05055"/>
<dbReference type="AlphaFoldDB" id="A0AAE7NGD5"/>
<evidence type="ECO:0000313" key="2">
    <source>
        <dbReference type="Proteomes" id="UP000594015"/>
    </source>
</evidence>
<protein>
    <submittedName>
        <fullName evidence="1">Uncharacterized protein</fullName>
    </submittedName>
</protein>
<sequence>MLLSGQPQPSLAGGFFWNVAHDGGLDLMTDVKRTICQGSGWVCENHPGKAWTEHEGGCQCGVGMPCECNRANGEDTPDAEAIIEEVEGASKRLH</sequence>
<dbReference type="Proteomes" id="UP000594015">
    <property type="component" value="Chromosome"/>
</dbReference>
<evidence type="ECO:0000313" key="1">
    <source>
        <dbReference type="EMBL" id="QOZ65863.1"/>
    </source>
</evidence>
<dbReference type="EMBL" id="CP030050">
    <property type="protein sequence ID" value="QOZ65863.1"/>
    <property type="molecule type" value="Genomic_DNA"/>
</dbReference>